<dbReference type="PANTHER" id="PTHR23355:SF9">
    <property type="entry name" value="DIS3-LIKE EXONUCLEASE 2"/>
    <property type="match status" value="1"/>
</dbReference>
<dbReference type="InterPro" id="IPR033771">
    <property type="entry name" value="Rrp44_CSD1"/>
</dbReference>
<dbReference type="eggNOG" id="KOG2102">
    <property type="taxonomic scope" value="Eukaryota"/>
</dbReference>
<feature type="region of interest" description="Disordered" evidence="7">
    <location>
        <begin position="239"/>
        <end position="281"/>
    </location>
</feature>
<dbReference type="Gene3D" id="2.40.50.690">
    <property type="match status" value="1"/>
</dbReference>
<evidence type="ECO:0000256" key="4">
    <source>
        <dbReference type="ARBA" id="ARBA00022839"/>
    </source>
</evidence>
<feature type="domain" description="RNB" evidence="8">
    <location>
        <begin position="555"/>
        <end position="908"/>
    </location>
</feature>
<dbReference type="InParanoid" id="T0QAT5"/>
<dbReference type="PROSITE" id="PS01175">
    <property type="entry name" value="RIBONUCLEASE_II"/>
    <property type="match status" value="1"/>
</dbReference>
<dbReference type="InterPro" id="IPR012340">
    <property type="entry name" value="NA-bd_OB-fold"/>
</dbReference>
<gene>
    <name evidence="9" type="ORF">SDRG_07765</name>
</gene>
<dbReference type="GeneID" id="19948492"/>
<name>T0QAT5_SAPDV</name>
<accession>T0QAT5</accession>
<dbReference type="SUPFAM" id="SSF50249">
    <property type="entry name" value="Nucleic acid-binding proteins"/>
    <property type="match status" value="2"/>
</dbReference>
<evidence type="ECO:0000313" key="9">
    <source>
        <dbReference type="EMBL" id="EQC34969.1"/>
    </source>
</evidence>
<dbReference type="GO" id="GO:0003723">
    <property type="term" value="F:RNA binding"/>
    <property type="evidence" value="ECO:0007669"/>
    <property type="project" value="UniProtKB-KW"/>
</dbReference>
<dbReference type="RefSeq" id="XP_008611841.1">
    <property type="nucleotide sequence ID" value="XM_008613619.1"/>
</dbReference>
<feature type="compositionally biased region" description="Basic residues" evidence="7">
    <location>
        <begin position="102"/>
        <end position="112"/>
    </location>
</feature>
<feature type="compositionally biased region" description="Basic residues" evidence="7">
    <location>
        <begin position="171"/>
        <end position="181"/>
    </location>
</feature>
<feature type="compositionally biased region" description="Basic residues" evidence="7">
    <location>
        <begin position="17"/>
        <end position="26"/>
    </location>
</feature>
<organism evidence="9 10">
    <name type="scientific">Saprolegnia diclina (strain VS20)</name>
    <dbReference type="NCBI Taxonomy" id="1156394"/>
    <lineage>
        <taxon>Eukaryota</taxon>
        <taxon>Sar</taxon>
        <taxon>Stramenopiles</taxon>
        <taxon>Oomycota</taxon>
        <taxon>Saprolegniomycetes</taxon>
        <taxon>Saprolegniales</taxon>
        <taxon>Saprolegniaceae</taxon>
        <taxon>Saprolegnia</taxon>
    </lineage>
</organism>
<sequence length="1031" mass="112313">MDDPSETIVIAPATKAPKPRRKKTPKKQAPADEAAGDDAAARPSLTTHPADGEPVTAHETKPRQKQKKQPMISPNVQPPPAPIGAQPASSDSPGDNGASAPAKKRRPRKNKPKPASSATVATADATVDATSSHSVPNDTGMVASPKTSASAMPMSPKVKENPPTIADAKVSKTKKNKKKKAKSESTVPLEEGSSAADGVSLLLGATSLVKEPKKFDRQTKKAVATTDCATTAVEDKPALGTKKKNKKQPHKDAVRKASDDAPALSDKPTPAPKSNKSKKAGDPLYAAHVSEKDAHVGLARGTYLQGLLRVSKGNKYDSYVTVEGLDTDINIHGVVDQNRAVDGDLVLIELHPQSQWKTTSSPKTSTVVVPTSTTVVPPGLWNPLVTATSPGPKPASTKGTSALQATLSALEARLKNASLQPTGKVVRIAKRGDHVYIGTVRVTSGAALFDARDERLPRGIRIPSGTMPSEYTTDPEEFSTTKLCIVKLGTWATSHRSPQGIFVQTTGLIGTSAPEIEALLIATGVEDHLLPFVPAIEASLPSEDWVVPDDEVARRRDLRDWTIFSIDPWNARDLDDALSIQRLADGTFEIGVHIADVAHFVEAGSPLDAEAKRRCTSVYLVNQVLPMLPRRLCESLCSLQPYTDRLAFSVVWRMHPDGMFVVDAPIWYGKTLIRSVCQLDYGTAQLLLEMPLQQNGDMTYSEEMWPTARRPQDASLYRVVHENVQQLWSLAQTRRRVRFETGSVSLQNTKLSFVLDGDAPRSVASYPIRDSNRLIEEFMLVANFLVAQKLLQAPHNVAVLRHHPVPDPDQWPRAWHDLAAIGITKDPSVELSTWLDDLLATRGERVFSAVMHVLTKPMQPAAYNVADQLTHDDRHYALNIPYYTHFTSPIRRYADVLVHRLLLASLTDERVGVNPDDVDRCNRQKANAKNAQVGCDKLFLAMYLAEKPTETSGTVVGLGNKSFTVLMPEFGFEKRLFLEDIGATGELDKLTNHLKISVFGAKLDLGYFSEVRLKLSATRVPLEIVVDLVVA</sequence>
<protein>
    <recommendedName>
        <fullName evidence="8">RNB domain-containing protein</fullName>
    </recommendedName>
</protein>
<dbReference type="Gene3D" id="2.40.50.700">
    <property type="match status" value="1"/>
</dbReference>
<keyword evidence="2" id="KW-0540">Nuclease</keyword>
<dbReference type="Proteomes" id="UP000030762">
    <property type="component" value="Unassembled WGS sequence"/>
</dbReference>
<evidence type="ECO:0000256" key="3">
    <source>
        <dbReference type="ARBA" id="ARBA00022801"/>
    </source>
</evidence>
<reference evidence="9 10" key="1">
    <citation type="submission" date="2012-04" db="EMBL/GenBank/DDBJ databases">
        <title>The Genome Sequence of Saprolegnia declina VS20.</title>
        <authorList>
            <consortium name="The Broad Institute Genome Sequencing Platform"/>
            <person name="Russ C."/>
            <person name="Nusbaum C."/>
            <person name="Tyler B."/>
            <person name="van West P."/>
            <person name="Dieguez-Uribeondo J."/>
            <person name="de Bruijn I."/>
            <person name="Tripathy S."/>
            <person name="Jiang R."/>
            <person name="Young S.K."/>
            <person name="Zeng Q."/>
            <person name="Gargeya S."/>
            <person name="Fitzgerald M."/>
            <person name="Haas B."/>
            <person name="Abouelleil A."/>
            <person name="Alvarado L."/>
            <person name="Arachchi H.M."/>
            <person name="Berlin A."/>
            <person name="Chapman S.B."/>
            <person name="Goldberg J."/>
            <person name="Griggs A."/>
            <person name="Gujja S."/>
            <person name="Hansen M."/>
            <person name="Howarth C."/>
            <person name="Imamovic A."/>
            <person name="Larimer J."/>
            <person name="McCowen C."/>
            <person name="Montmayeur A."/>
            <person name="Murphy C."/>
            <person name="Neiman D."/>
            <person name="Pearson M."/>
            <person name="Priest M."/>
            <person name="Roberts A."/>
            <person name="Saif S."/>
            <person name="Shea T."/>
            <person name="Sisk P."/>
            <person name="Sykes S."/>
            <person name="Wortman J."/>
            <person name="Nusbaum C."/>
            <person name="Birren B."/>
        </authorList>
    </citation>
    <scope>NUCLEOTIDE SEQUENCE [LARGE SCALE GENOMIC DNA]</scope>
    <source>
        <strain evidence="9 10">VS20</strain>
    </source>
</reference>
<dbReference type="SMART" id="SM00955">
    <property type="entry name" value="RNB"/>
    <property type="match status" value="1"/>
</dbReference>
<dbReference type="OMA" id="YCKSIAG"/>
<dbReference type="AlphaFoldDB" id="T0QAT5"/>
<feature type="region of interest" description="Disordered" evidence="7">
    <location>
        <begin position="1"/>
        <end position="198"/>
    </location>
</feature>
<evidence type="ECO:0000256" key="2">
    <source>
        <dbReference type="ARBA" id="ARBA00022722"/>
    </source>
</evidence>
<evidence type="ECO:0000256" key="1">
    <source>
        <dbReference type="ARBA" id="ARBA00005785"/>
    </source>
</evidence>
<dbReference type="STRING" id="1156394.T0QAT5"/>
<proteinExistence type="inferred from homology"/>
<dbReference type="EMBL" id="JH767153">
    <property type="protein sequence ID" value="EQC34969.1"/>
    <property type="molecule type" value="Genomic_DNA"/>
</dbReference>
<dbReference type="InterPro" id="IPR050180">
    <property type="entry name" value="RNR_Ribonuclease"/>
</dbReference>
<dbReference type="InterPro" id="IPR001900">
    <property type="entry name" value="RNase_II/R"/>
</dbReference>
<dbReference type="GO" id="GO:0000175">
    <property type="term" value="F:3'-5'-RNA exonuclease activity"/>
    <property type="evidence" value="ECO:0007669"/>
    <property type="project" value="TreeGrafter"/>
</dbReference>
<dbReference type="OrthoDB" id="372421at2759"/>
<dbReference type="InterPro" id="IPR041505">
    <property type="entry name" value="Dis3_CSD2"/>
</dbReference>
<dbReference type="GO" id="GO:0006402">
    <property type="term" value="P:mRNA catabolic process"/>
    <property type="evidence" value="ECO:0007669"/>
    <property type="project" value="TreeGrafter"/>
</dbReference>
<evidence type="ECO:0000313" key="10">
    <source>
        <dbReference type="Proteomes" id="UP000030762"/>
    </source>
</evidence>
<dbReference type="InterPro" id="IPR022966">
    <property type="entry name" value="RNase_II/R_CS"/>
</dbReference>
<evidence type="ECO:0000256" key="6">
    <source>
        <dbReference type="RuleBase" id="RU003901"/>
    </source>
</evidence>
<evidence type="ECO:0000259" key="8">
    <source>
        <dbReference type="SMART" id="SM00955"/>
    </source>
</evidence>
<keyword evidence="4" id="KW-0269">Exonuclease</keyword>
<keyword evidence="5" id="KW-0694">RNA-binding</keyword>
<comment type="similarity">
    <text evidence="1 6">Belongs to the RNR ribonuclease family.</text>
</comment>
<feature type="compositionally biased region" description="Basic and acidic residues" evidence="7">
    <location>
        <begin position="250"/>
        <end position="259"/>
    </location>
</feature>
<dbReference type="PANTHER" id="PTHR23355">
    <property type="entry name" value="RIBONUCLEASE"/>
    <property type="match status" value="1"/>
</dbReference>
<keyword evidence="10" id="KW-1185">Reference proteome</keyword>
<dbReference type="VEuPathDB" id="FungiDB:SDRG_07765"/>
<feature type="compositionally biased region" description="Low complexity" evidence="7">
    <location>
        <begin position="113"/>
        <end position="132"/>
    </location>
</feature>
<dbReference type="Pfam" id="PF17216">
    <property type="entry name" value="Rrp44_CSD1"/>
    <property type="match status" value="1"/>
</dbReference>
<keyword evidence="3" id="KW-0378">Hydrolase</keyword>
<evidence type="ECO:0000256" key="7">
    <source>
        <dbReference type="SAM" id="MobiDB-lite"/>
    </source>
</evidence>
<dbReference type="Pfam" id="PF17849">
    <property type="entry name" value="OB_Dis3"/>
    <property type="match status" value="1"/>
</dbReference>
<evidence type="ECO:0000256" key="5">
    <source>
        <dbReference type="ARBA" id="ARBA00022884"/>
    </source>
</evidence>
<dbReference type="GO" id="GO:0000932">
    <property type="term" value="C:P-body"/>
    <property type="evidence" value="ECO:0007669"/>
    <property type="project" value="TreeGrafter"/>
</dbReference>
<dbReference type="Pfam" id="PF00773">
    <property type="entry name" value="RNB"/>
    <property type="match status" value="1"/>
</dbReference>